<comment type="caution">
    <text evidence="2">The sequence shown here is derived from an EMBL/GenBank/DDBJ whole genome shotgun (WGS) entry which is preliminary data.</text>
</comment>
<dbReference type="EMBL" id="NISK01000001">
    <property type="protein sequence ID" value="OWQ99144.1"/>
    <property type="molecule type" value="Genomic_DNA"/>
</dbReference>
<dbReference type="OrthoDB" id="121544at2"/>
<feature type="signal peptide" evidence="1">
    <location>
        <begin position="1"/>
        <end position="29"/>
    </location>
</feature>
<protein>
    <recommendedName>
        <fullName evidence="4">Carboxypeptidase regulatory-like domain-containing protein</fullName>
    </recommendedName>
</protein>
<evidence type="ECO:0000313" key="2">
    <source>
        <dbReference type="EMBL" id="OWQ99144.1"/>
    </source>
</evidence>
<evidence type="ECO:0008006" key="4">
    <source>
        <dbReference type="Google" id="ProtNLM"/>
    </source>
</evidence>
<feature type="chain" id="PRO_5011970038" description="Carboxypeptidase regulatory-like domain-containing protein" evidence="1">
    <location>
        <begin position="30"/>
        <end position="944"/>
    </location>
</feature>
<dbReference type="RefSeq" id="WP_088439882.1">
    <property type="nucleotide sequence ID" value="NZ_BMMC01000004.1"/>
</dbReference>
<sequence>MIRAALTRSKPAILAGLALVGLVPAGAQAVDKAPVSLAADSWAPNEDDSWLFDMRSGQYQLGDGVRGYQTPQGICADLADVVLALDLAVRVDKKLRRATGWVFDERRSLTIDRDAGEVRAGSQSFRLSASMIRDTPAGWCVDLDSLNDWLGVPIVADLSNAVLRIESKDKLPFQLAAERRARAAGIGPQAKFDLASLPQASRPYQAWATPSVDVVASAGFVSDKRGGSYIQGRYEVFAAGEVLGQSFDARLSSDNEGVPDSLRMRLYRTDPEGRLLGPLKATHYAVGDVSLLSTGAVASSAPGRGAVVTNRPIERPDSFDKTTFRGDLPSGWDAELYRNGQLLAFTSPNGDGRYEFLDVPLQYGSNRFEIVLYGPQGQIRREIKQVQVGMDSIPPQQTWYWAGFAQENADLIEFGGRRRGPFRRGWRGTLGIERGLDTRTSVAAYAHSLMIEDVRRNYAEVALRRSIGPTLLEVGASQADDGGGAVRASWLAAFGETYVRADAMRGWNDFVSDRFIRNINGLYSISVDQSVKLGQAVLPLHFDVRHIERRSGIDSIEASARASASFRALTFTGQLDWSRTKAPIGPDPPDNLTASLLANARIGRVRLRGEARFALSGDSSDTRVALVGEWAGAGRSGGDAEWRAELGYDRGLERARVGAGYTRRFNHLQLSGFGEVASDGSLAASLSLAFSLGPKPNGGWRVSSEKLASRGQVIADVWMDDNGDGVRQPSEAALAGVPLTAGHAYIEQATGKDGQGAIDGLEPFRPVLIGIDAGSLPDPYVQPARPGVVVTPRPGVATRVALPMVAAGEIEGTLRRDGGNPVEGLSLELIDAEGRVRATTLTEFDGYFLFESVAYGRYTVRLGKASAATLRLDGGFAIAAVPGTATPRVRLGTLALQPLRRDVAVQDEAATGAGNGARGPPGASPDGEAALVDLTVLPGAIRRE</sequence>
<dbReference type="SUPFAM" id="SSF49478">
    <property type="entry name" value="Cna protein B-type domain"/>
    <property type="match status" value="1"/>
</dbReference>
<dbReference type="InterPro" id="IPR013783">
    <property type="entry name" value="Ig-like_fold"/>
</dbReference>
<keyword evidence="3" id="KW-1185">Reference proteome</keyword>
<evidence type="ECO:0000313" key="3">
    <source>
        <dbReference type="Proteomes" id="UP000197361"/>
    </source>
</evidence>
<organism evidence="2 3">
    <name type="scientific">Sphingopyxis bauzanensis</name>
    <dbReference type="NCBI Taxonomy" id="651663"/>
    <lineage>
        <taxon>Bacteria</taxon>
        <taxon>Pseudomonadati</taxon>
        <taxon>Pseudomonadota</taxon>
        <taxon>Alphaproteobacteria</taxon>
        <taxon>Sphingomonadales</taxon>
        <taxon>Sphingomonadaceae</taxon>
        <taxon>Sphingopyxis</taxon>
    </lineage>
</organism>
<gene>
    <name evidence="2" type="ORF">CDQ92_02960</name>
</gene>
<reference evidence="2 3" key="1">
    <citation type="journal article" date="2010" name="Int. J. Syst. Evol. Microbiol.">
        <title>Sphingopyxis bauzanensis sp. nov., a psychrophilic bacterium isolated from soil.</title>
        <authorList>
            <person name="Zhang D.C."/>
            <person name="Liu H.C."/>
            <person name="Xin Y.H."/>
            <person name="Zhou Y.G."/>
            <person name="Schinner F."/>
            <person name="Margesin R."/>
        </authorList>
    </citation>
    <scope>NUCLEOTIDE SEQUENCE [LARGE SCALE GENOMIC DNA]</scope>
    <source>
        <strain evidence="2 3">DSM 22271</strain>
    </source>
</reference>
<dbReference type="AlphaFoldDB" id="A0A246K0U8"/>
<proteinExistence type="predicted"/>
<evidence type="ECO:0000256" key="1">
    <source>
        <dbReference type="SAM" id="SignalP"/>
    </source>
</evidence>
<accession>A0A246K0U8</accession>
<dbReference type="Gene3D" id="2.60.40.10">
    <property type="entry name" value="Immunoglobulins"/>
    <property type="match status" value="1"/>
</dbReference>
<keyword evidence="1" id="KW-0732">Signal</keyword>
<dbReference type="Proteomes" id="UP000197361">
    <property type="component" value="Unassembled WGS sequence"/>
</dbReference>
<name>A0A246K0U8_9SPHN</name>